<dbReference type="CDD" id="cd05247">
    <property type="entry name" value="UDP_G4E_1_SDR_e"/>
    <property type="match status" value="1"/>
</dbReference>
<keyword evidence="8" id="KW-0119">Carbohydrate metabolism</keyword>
<evidence type="ECO:0000256" key="6">
    <source>
        <dbReference type="ARBA" id="ARBA00023027"/>
    </source>
</evidence>
<comment type="catalytic activity">
    <reaction evidence="1 8">
        <text>UDP-alpha-D-glucose = UDP-alpha-D-galactose</text>
        <dbReference type="Rhea" id="RHEA:22168"/>
        <dbReference type="ChEBI" id="CHEBI:58885"/>
        <dbReference type="ChEBI" id="CHEBI:66914"/>
        <dbReference type="EC" id="5.1.3.2"/>
    </reaction>
</comment>
<gene>
    <name evidence="10" type="primary">galE</name>
    <name evidence="10" type="ORF">CF394_03560</name>
</gene>
<accession>A0A264W7C4</accession>
<dbReference type="GO" id="GO:0006012">
    <property type="term" value="P:galactose metabolic process"/>
    <property type="evidence" value="ECO:0007669"/>
    <property type="project" value="UniProtKB-UniPathway"/>
</dbReference>
<evidence type="ECO:0000256" key="3">
    <source>
        <dbReference type="ARBA" id="ARBA00007637"/>
    </source>
</evidence>
<organism evidence="10 11">
    <name type="scientific">Tetzosporium hominis</name>
    <dbReference type="NCBI Taxonomy" id="2020506"/>
    <lineage>
        <taxon>Bacteria</taxon>
        <taxon>Bacillati</taxon>
        <taxon>Bacillota</taxon>
        <taxon>Bacilli</taxon>
        <taxon>Bacillales</taxon>
        <taxon>Caryophanaceae</taxon>
        <taxon>Tetzosporium</taxon>
    </lineage>
</organism>
<dbReference type="EC" id="5.1.3.2" evidence="4 8"/>
<evidence type="ECO:0000256" key="7">
    <source>
        <dbReference type="ARBA" id="ARBA00023235"/>
    </source>
</evidence>
<protein>
    <recommendedName>
        <fullName evidence="5 8">UDP-glucose 4-epimerase</fullName>
        <ecNumber evidence="4 8">5.1.3.2</ecNumber>
    </recommendedName>
</protein>
<feature type="domain" description="NAD(P)-binding" evidence="9">
    <location>
        <begin position="4"/>
        <end position="322"/>
    </location>
</feature>
<evidence type="ECO:0000256" key="5">
    <source>
        <dbReference type="ARBA" id="ARBA00018569"/>
    </source>
</evidence>
<evidence type="ECO:0000256" key="2">
    <source>
        <dbReference type="ARBA" id="ARBA00001911"/>
    </source>
</evidence>
<dbReference type="Pfam" id="PF16363">
    <property type="entry name" value="GDP_Man_Dehyd"/>
    <property type="match status" value="1"/>
</dbReference>
<proteinExistence type="inferred from homology"/>
<dbReference type="EMBL" id="NOKQ01000173">
    <property type="protein sequence ID" value="OZS78937.1"/>
    <property type="molecule type" value="Genomic_DNA"/>
</dbReference>
<evidence type="ECO:0000313" key="11">
    <source>
        <dbReference type="Proteomes" id="UP000217065"/>
    </source>
</evidence>
<evidence type="ECO:0000259" key="9">
    <source>
        <dbReference type="Pfam" id="PF16363"/>
    </source>
</evidence>
<evidence type="ECO:0000256" key="4">
    <source>
        <dbReference type="ARBA" id="ARBA00013189"/>
    </source>
</evidence>
<comment type="caution">
    <text evidence="10">The sequence shown here is derived from an EMBL/GenBank/DDBJ whole genome shotgun (WGS) entry which is preliminary data.</text>
</comment>
<dbReference type="Gene3D" id="3.90.25.10">
    <property type="entry name" value="UDP-galactose 4-epimerase, domain 1"/>
    <property type="match status" value="1"/>
</dbReference>
<dbReference type="GO" id="GO:0005829">
    <property type="term" value="C:cytosol"/>
    <property type="evidence" value="ECO:0007669"/>
    <property type="project" value="TreeGrafter"/>
</dbReference>
<dbReference type="Proteomes" id="UP000217065">
    <property type="component" value="Unassembled WGS sequence"/>
</dbReference>
<dbReference type="PANTHER" id="PTHR43725:SF47">
    <property type="entry name" value="UDP-GLUCOSE 4-EPIMERASE"/>
    <property type="match status" value="1"/>
</dbReference>
<dbReference type="InterPro" id="IPR005886">
    <property type="entry name" value="UDP_G4E"/>
</dbReference>
<dbReference type="GO" id="GO:0003978">
    <property type="term" value="F:UDP-glucose 4-epimerase activity"/>
    <property type="evidence" value="ECO:0007669"/>
    <property type="project" value="UniProtKB-UniRule"/>
</dbReference>
<sequence>MNILVTGGLGFIGSHTVVSLLASDHDVYIVDDLSNAKLGVLDTLKQITGAAEIPFEKMDVTDAAAIDRLFSESHFDGVIHFAGYKAVGESVSIPLAYYKNNVLSTIVLAESCLKYGVERFVFSSSATVYGDNKVPFTEDMTLLPTTNPYGETKAMSERILTDTVAANDQFSVALLRYFNPVGAHESGLIGESPNGIPNNLMPYINQTAKGIREKLSVFGGDYPTVDGTGVRDFIHVMDLGEGHVAAIEKLQKGVHTYNLGTGNGTSVLELIHTYTRVNQVEVPYEIVDRRPGDIASSYADVSKAERELGWKATRSVEDMCRDAWGYERNLT</sequence>
<dbReference type="AlphaFoldDB" id="A0A264W7C4"/>
<dbReference type="Gene3D" id="3.40.50.720">
    <property type="entry name" value="NAD(P)-binding Rossmann-like Domain"/>
    <property type="match status" value="1"/>
</dbReference>
<evidence type="ECO:0000313" key="10">
    <source>
        <dbReference type="EMBL" id="OZS78937.1"/>
    </source>
</evidence>
<comment type="pathway">
    <text evidence="8">Carbohydrate metabolism; galactose metabolism.</text>
</comment>
<keyword evidence="7 8" id="KW-0413">Isomerase</keyword>
<dbReference type="NCBIfam" id="TIGR01179">
    <property type="entry name" value="galE"/>
    <property type="match status" value="1"/>
</dbReference>
<dbReference type="PANTHER" id="PTHR43725">
    <property type="entry name" value="UDP-GLUCOSE 4-EPIMERASE"/>
    <property type="match status" value="1"/>
</dbReference>
<reference evidence="10 11" key="1">
    <citation type="submission" date="2017-07" db="EMBL/GenBank/DDBJ databases">
        <title>Tetzosporium hominis gen.nov. sp.nov.</title>
        <authorList>
            <person name="Tetz G."/>
            <person name="Tetz V."/>
        </authorList>
    </citation>
    <scope>NUCLEOTIDE SEQUENCE [LARGE SCALE GENOMIC DNA]</scope>
    <source>
        <strain evidence="10 11">VT-49</strain>
    </source>
</reference>
<dbReference type="SUPFAM" id="SSF51735">
    <property type="entry name" value="NAD(P)-binding Rossmann-fold domains"/>
    <property type="match status" value="1"/>
</dbReference>
<dbReference type="RefSeq" id="WP_094941874.1">
    <property type="nucleotide sequence ID" value="NZ_NOKQ01000173.1"/>
</dbReference>
<evidence type="ECO:0000256" key="8">
    <source>
        <dbReference type="RuleBase" id="RU366046"/>
    </source>
</evidence>
<comment type="subunit">
    <text evidence="8">Homodimer.</text>
</comment>
<dbReference type="InterPro" id="IPR016040">
    <property type="entry name" value="NAD(P)-bd_dom"/>
</dbReference>
<keyword evidence="6 8" id="KW-0520">NAD</keyword>
<comment type="similarity">
    <text evidence="3 8">Belongs to the NAD(P)-dependent epimerase/dehydratase family.</text>
</comment>
<comment type="cofactor">
    <cofactor evidence="2 8">
        <name>NAD(+)</name>
        <dbReference type="ChEBI" id="CHEBI:57540"/>
    </cofactor>
</comment>
<dbReference type="NCBIfam" id="NF007956">
    <property type="entry name" value="PRK10675.1"/>
    <property type="match status" value="1"/>
</dbReference>
<dbReference type="PRINTS" id="PR01713">
    <property type="entry name" value="NUCEPIMERASE"/>
</dbReference>
<dbReference type="OrthoDB" id="9771073at2"/>
<dbReference type="UniPathway" id="UPA00214"/>
<keyword evidence="11" id="KW-1185">Reference proteome</keyword>
<dbReference type="FunFam" id="3.90.25.10:FF:000028">
    <property type="entry name" value="UDP-glucose 4-epimerase GalE"/>
    <property type="match status" value="1"/>
</dbReference>
<evidence type="ECO:0000256" key="1">
    <source>
        <dbReference type="ARBA" id="ARBA00000083"/>
    </source>
</evidence>
<name>A0A264W7C4_9BACL</name>
<dbReference type="InterPro" id="IPR036291">
    <property type="entry name" value="NAD(P)-bd_dom_sf"/>
</dbReference>